<sequence length="39" mass="4169">MFCAPENSNEAALEKVSGLYDAKVVQIAAGAEHFALIME</sequence>
<protein>
    <submittedName>
        <fullName evidence="1">Uncharacterized protein</fullName>
    </submittedName>
</protein>
<gene>
    <name evidence="1" type="ORF">Patl1_05267</name>
</gene>
<reference evidence="2" key="1">
    <citation type="journal article" date="2023" name="G3 (Bethesda)">
        <title>Genome assembly and association tests identify interacting loci associated with vigor, precocity, and sex in interspecific pistachio rootstocks.</title>
        <authorList>
            <person name="Palmer W."/>
            <person name="Jacygrad E."/>
            <person name="Sagayaradj S."/>
            <person name="Cavanaugh K."/>
            <person name="Han R."/>
            <person name="Bertier L."/>
            <person name="Beede B."/>
            <person name="Kafkas S."/>
            <person name="Golino D."/>
            <person name="Preece J."/>
            <person name="Michelmore R."/>
        </authorList>
    </citation>
    <scope>NUCLEOTIDE SEQUENCE [LARGE SCALE GENOMIC DNA]</scope>
</reference>
<proteinExistence type="predicted"/>
<accession>A0ACC1BQF9</accession>
<keyword evidence="2" id="KW-1185">Reference proteome</keyword>
<dbReference type="Proteomes" id="UP001164250">
    <property type="component" value="Chromosome 3"/>
</dbReference>
<evidence type="ECO:0000313" key="1">
    <source>
        <dbReference type="EMBL" id="KAJ0101235.1"/>
    </source>
</evidence>
<evidence type="ECO:0000313" key="2">
    <source>
        <dbReference type="Proteomes" id="UP001164250"/>
    </source>
</evidence>
<comment type="caution">
    <text evidence="1">The sequence shown here is derived from an EMBL/GenBank/DDBJ whole genome shotgun (WGS) entry which is preliminary data.</text>
</comment>
<dbReference type="EMBL" id="CM047899">
    <property type="protein sequence ID" value="KAJ0101235.1"/>
    <property type="molecule type" value="Genomic_DNA"/>
</dbReference>
<organism evidence="1 2">
    <name type="scientific">Pistacia atlantica</name>
    <dbReference type="NCBI Taxonomy" id="434234"/>
    <lineage>
        <taxon>Eukaryota</taxon>
        <taxon>Viridiplantae</taxon>
        <taxon>Streptophyta</taxon>
        <taxon>Embryophyta</taxon>
        <taxon>Tracheophyta</taxon>
        <taxon>Spermatophyta</taxon>
        <taxon>Magnoliopsida</taxon>
        <taxon>eudicotyledons</taxon>
        <taxon>Gunneridae</taxon>
        <taxon>Pentapetalae</taxon>
        <taxon>rosids</taxon>
        <taxon>malvids</taxon>
        <taxon>Sapindales</taxon>
        <taxon>Anacardiaceae</taxon>
        <taxon>Pistacia</taxon>
    </lineage>
</organism>
<name>A0ACC1BQF9_9ROSI</name>